<dbReference type="RefSeq" id="WP_373951918.1">
    <property type="nucleotide sequence ID" value="NZ_JBHDLN010000006.1"/>
</dbReference>
<keyword evidence="1" id="KW-0436">Ligase</keyword>
<organism evidence="6 7">
    <name type="scientific">Paenibacillus oleatilyticus</name>
    <dbReference type="NCBI Taxonomy" id="2594886"/>
    <lineage>
        <taxon>Bacteria</taxon>
        <taxon>Bacillati</taxon>
        <taxon>Bacillota</taxon>
        <taxon>Bacilli</taxon>
        <taxon>Bacillales</taxon>
        <taxon>Paenibacillaceae</taxon>
        <taxon>Paenibacillus</taxon>
    </lineage>
</organism>
<dbReference type="InterPro" id="IPR011761">
    <property type="entry name" value="ATP-grasp"/>
</dbReference>
<dbReference type="PANTHER" id="PTHR43585:SF2">
    <property type="entry name" value="ATP-GRASP ENZYME FSQD"/>
    <property type="match status" value="1"/>
</dbReference>
<accession>A0ABV4V121</accession>
<keyword evidence="2 4" id="KW-0547">Nucleotide-binding</keyword>
<keyword evidence="3 4" id="KW-0067">ATP-binding</keyword>
<protein>
    <submittedName>
        <fullName evidence="6">Acetyl-CoA carboxylase biotin carboxylase subunit family protein</fullName>
    </submittedName>
</protein>
<dbReference type="PROSITE" id="PS50975">
    <property type="entry name" value="ATP_GRASP"/>
    <property type="match status" value="1"/>
</dbReference>
<dbReference type="SUPFAM" id="SSF56059">
    <property type="entry name" value="Glutathione synthetase ATP-binding domain-like"/>
    <property type="match status" value="1"/>
</dbReference>
<dbReference type="Proteomes" id="UP001575622">
    <property type="component" value="Unassembled WGS sequence"/>
</dbReference>
<evidence type="ECO:0000259" key="5">
    <source>
        <dbReference type="PROSITE" id="PS50975"/>
    </source>
</evidence>
<evidence type="ECO:0000256" key="4">
    <source>
        <dbReference type="PROSITE-ProRule" id="PRU00409"/>
    </source>
</evidence>
<dbReference type="InterPro" id="IPR013815">
    <property type="entry name" value="ATP_grasp_subdomain_1"/>
</dbReference>
<reference evidence="6 7" key="1">
    <citation type="submission" date="2024-09" db="EMBL/GenBank/DDBJ databases">
        <authorList>
            <person name="Makale K.P.P."/>
            <person name="Makhzoum A."/>
            <person name="Rantong G."/>
            <person name="Rahube T.O."/>
        </authorList>
    </citation>
    <scope>NUCLEOTIDE SEQUENCE [LARGE SCALE GENOMIC DNA]</scope>
    <source>
        <strain evidence="6 7">KM_D13</strain>
    </source>
</reference>
<dbReference type="Gene3D" id="3.30.470.20">
    <property type="entry name" value="ATP-grasp fold, B domain"/>
    <property type="match status" value="1"/>
</dbReference>
<dbReference type="Gene3D" id="3.40.50.20">
    <property type="match status" value="1"/>
</dbReference>
<dbReference type="Gene3D" id="3.30.1490.20">
    <property type="entry name" value="ATP-grasp fold, A domain"/>
    <property type="match status" value="1"/>
</dbReference>
<dbReference type="PANTHER" id="PTHR43585">
    <property type="entry name" value="FUMIPYRROLE BIOSYNTHESIS PROTEIN C"/>
    <property type="match status" value="1"/>
</dbReference>
<gene>
    <name evidence="6" type="ORF">ACEU3E_14035</name>
</gene>
<keyword evidence="7" id="KW-1185">Reference proteome</keyword>
<proteinExistence type="predicted"/>
<evidence type="ECO:0000256" key="2">
    <source>
        <dbReference type="ARBA" id="ARBA00022741"/>
    </source>
</evidence>
<evidence type="ECO:0000313" key="7">
    <source>
        <dbReference type="Proteomes" id="UP001575622"/>
    </source>
</evidence>
<evidence type="ECO:0000313" key="6">
    <source>
        <dbReference type="EMBL" id="MFB0843294.1"/>
    </source>
</evidence>
<name>A0ABV4V121_9BACL</name>
<evidence type="ECO:0000256" key="1">
    <source>
        <dbReference type="ARBA" id="ARBA00022598"/>
    </source>
</evidence>
<comment type="caution">
    <text evidence="6">The sequence shown here is derived from an EMBL/GenBank/DDBJ whole genome shotgun (WGS) entry which is preliminary data.</text>
</comment>
<feature type="domain" description="ATP-grasp" evidence="5">
    <location>
        <begin position="111"/>
        <end position="302"/>
    </location>
</feature>
<evidence type="ECO:0000256" key="3">
    <source>
        <dbReference type="ARBA" id="ARBA00022840"/>
    </source>
</evidence>
<dbReference type="InterPro" id="IPR052032">
    <property type="entry name" value="ATP-dep_AA_Ligase"/>
</dbReference>
<sequence length="397" mass="45656">MAILVLNRYPKSRADYEEWFKELDDELYMLGYEETINDFNNFSERKSFSNFLKNGEVDYEAINLFNKKPYRAIISLEEGEVLRAASLRDRLGIAGQSLESALAFRNKLIMKTIAQKNGIPVAPFKKIDTPVDIFEFVKQYGFPIVVKPVLGWSSVDTKVFYSERELMNWMKLGEWEHKLVESYIGGRMYHVDGVAIDKHVKFACASSYVNTCLHYLEEKGKGSAMLELEHPLRERLVNFVKNILQKFPTPDITTFHAEIFHTVDDNLVMCEIASRTVGSKVQEIISQAFGIDLNKFVSRAQCGLMDELPSANDLYEPRGIYFVPPRKGILKEYPDSIPFDWCTGYIRTGIVGERYEGPIRSNDCYAICMVKGDSEKRVQERLSIASTYIQENSIWEI</sequence>
<dbReference type="EMBL" id="JBHDLN010000006">
    <property type="protein sequence ID" value="MFB0843294.1"/>
    <property type="molecule type" value="Genomic_DNA"/>
</dbReference>